<organism evidence="7 8">
    <name type="scientific">candidate division WWE3 bacterium CG_4_10_14_0_2_um_filter_41_14</name>
    <dbReference type="NCBI Taxonomy" id="1975072"/>
    <lineage>
        <taxon>Bacteria</taxon>
        <taxon>Katanobacteria</taxon>
    </lineage>
</organism>
<reference evidence="8" key="1">
    <citation type="submission" date="2017-09" db="EMBL/GenBank/DDBJ databases">
        <title>Depth-based differentiation of microbial function through sediment-hosted aquifers and enrichment of novel symbionts in the deep terrestrial subsurface.</title>
        <authorList>
            <person name="Probst A.J."/>
            <person name="Ladd B."/>
            <person name="Jarett J.K."/>
            <person name="Geller-Mcgrath D.E."/>
            <person name="Sieber C.M.K."/>
            <person name="Emerson J.B."/>
            <person name="Anantharaman K."/>
            <person name="Thomas B.C."/>
            <person name="Malmstrom R."/>
            <person name="Stieglmeier M."/>
            <person name="Klingl A."/>
            <person name="Woyke T."/>
            <person name="Ryan C.M."/>
            <person name="Banfield J.F."/>
        </authorList>
    </citation>
    <scope>NUCLEOTIDE SEQUENCE [LARGE SCALE GENOMIC DNA]</scope>
</reference>
<keyword evidence="4 6" id="KW-0472">Membrane</keyword>
<dbReference type="AlphaFoldDB" id="A0A2M7TH73"/>
<dbReference type="PRINTS" id="PR00728">
    <property type="entry name" value="SIGNALPTASE"/>
</dbReference>
<dbReference type="GO" id="GO:0004252">
    <property type="term" value="F:serine-type endopeptidase activity"/>
    <property type="evidence" value="ECO:0007669"/>
    <property type="project" value="UniProtKB-UniRule"/>
</dbReference>
<dbReference type="GO" id="GO:0016020">
    <property type="term" value="C:membrane"/>
    <property type="evidence" value="ECO:0007669"/>
    <property type="project" value="UniProtKB-SubCell"/>
</dbReference>
<evidence type="ECO:0000256" key="6">
    <source>
        <dbReference type="SAM" id="Phobius"/>
    </source>
</evidence>
<dbReference type="InterPro" id="IPR001733">
    <property type="entry name" value="Peptidase_S26B"/>
</dbReference>
<dbReference type="GO" id="GO:0009003">
    <property type="term" value="F:signal peptidase activity"/>
    <property type="evidence" value="ECO:0007669"/>
    <property type="project" value="UniProtKB-EC"/>
</dbReference>
<keyword evidence="2 6" id="KW-0812">Transmembrane</keyword>
<comment type="caution">
    <text evidence="7">The sequence shown here is derived from an EMBL/GenBank/DDBJ whole genome shotgun (WGS) entry which is preliminary data.</text>
</comment>
<feature type="transmembrane region" description="Helical" evidence="6">
    <location>
        <begin position="152"/>
        <end position="173"/>
    </location>
</feature>
<feature type="transmembrane region" description="Helical" evidence="6">
    <location>
        <begin position="26"/>
        <end position="47"/>
    </location>
</feature>
<evidence type="ECO:0000256" key="5">
    <source>
        <dbReference type="NCBIfam" id="TIGR02228"/>
    </source>
</evidence>
<evidence type="ECO:0000256" key="4">
    <source>
        <dbReference type="ARBA" id="ARBA00023136"/>
    </source>
</evidence>
<dbReference type="EC" id="3.4.21.89" evidence="5"/>
<evidence type="ECO:0000256" key="1">
    <source>
        <dbReference type="ARBA" id="ARBA00004370"/>
    </source>
</evidence>
<keyword evidence="3 6" id="KW-1133">Transmembrane helix</keyword>
<gene>
    <name evidence="7" type="ORF">COY32_05170</name>
</gene>
<dbReference type="InterPro" id="IPR036286">
    <property type="entry name" value="LexA/Signal_pep-like_sf"/>
</dbReference>
<accession>A0A2M7TH73</accession>
<name>A0A2M7TH73_UNCKA</name>
<evidence type="ECO:0000256" key="2">
    <source>
        <dbReference type="ARBA" id="ARBA00022692"/>
    </source>
</evidence>
<proteinExistence type="predicted"/>
<sequence length="202" mass="22445">MQSLGNRKRMRDEMQLMKYIKITKNVVYGLLIAALIVIVGGVVLSRFDTPFSYRLFSVESGSMEPDIHVGSVVAVIARSDYTVGDVITFRPSGSKSTVTHRIAEAQTDSNTEQIHYTTKGDANSANDVSTISKSQIIGAVVFSIPLLGYPVMFAQTQMGFVMLIIIPSTIIVYHEVLEIKKEMTKIIKKKVKENEKSKPEEL</sequence>
<dbReference type="PANTHER" id="PTHR10806:SF6">
    <property type="entry name" value="SIGNAL PEPTIDASE COMPLEX CATALYTIC SUBUNIT SEC11"/>
    <property type="match status" value="1"/>
</dbReference>
<dbReference type="SUPFAM" id="SSF51306">
    <property type="entry name" value="LexA/Signal peptidase"/>
    <property type="match status" value="1"/>
</dbReference>
<dbReference type="CDD" id="cd06530">
    <property type="entry name" value="S26_SPase_I"/>
    <property type="match status" value="1"/>
</dbReference>
<evidence type="ECO:0000256" key="3">
    <source>
        <dbReference type="ARBA" id="ARBA00022989"/>
    </source>
</evidence>
<dbReference type="NCBIfam" id="TIGR02228">
    <property type="entry name" value="sigpep_I_arch"/>
    <property type="match status" value="1"/>
</dbReference>
<dbReference type="EMBL" id="PFNL01000132">
    <property type="protein sequence ID" value="PIZ45530.1"/>
    <property type="molecule type" value="Genomic_DNA"/>
</dbReference>
<comment type="subcellular location">
    <subcellularLocation>
        <location evidence="1">Membrane</location>
    </subcellularLocation>
</comment>
<protein>
    <recommendedName>
        <fullName evidence="5">Signal peptidase I</fullName>
        <ecNumber evidence="5">3.4.21.89</ecNumber>
    </recommendedName>
</protein>
<dbReference type="Gene3D" id="2.10.109.10">
    <property type="entry name" value="Umud Fragment, subunit A"/>
    <property type="match status" value="1"/>
</dbReference>
<dbReference type="GO" id="GO:0006465">
    <property type="term" value="P:signal peptide processing"/>
    <property type="evidence" value="ECO:0007669"/>
    <property type="project" value="UniProtKB-UniRule"/>
</dbReference>
<dbReference type="InterPro" id="IPR019533">
    <property type="entry name" value="Peptidase_S26"/>
</dbReference>
<evidence type="ECO:0000313" key="8">
    <source>
        <dbReference type="Proteomes" id="UP000228920"/>
    </source>
</evidence>
<evidence type="ECO:0000313" key="7">
    <source>
        <dbReference type="EMBL" id="PIZ45530.1"/>
    </source>
</evidence>
<dbReference type="Proteomes" id="UP000228920">
    <property type="component" value="Unassembled WGS sequence"/>
</dbReference>
<dbReference type="PANTHER" id="PTHR10806">
    <property type="entry name" value="SIGNAL PEPTIDASE COMPLEX CATALYTIC SUBUNIT SEC11"/>
    <property type="match status" value="1"/>
</dbReference>